<gene>
    <name evidence="1" type="ORF">EVAR_17294_1</name>
</gene>
<keyword evidence="2" id="KW-1185">Reference proteome</keyword>
<protein>
    <submittedName>
        <fullName evidence="1">Uncharacterized protein</fullName>
    </submittedName>
</protein>
<evidence type="ECO:0000313" key="1">
    <source>
        <dbReference type="EMBL" id="GBP17173.1"/>
    </source>
</evidence>
<name>A0A4C1TT28_EUMVA</name>
<reference evidence="1 2" key="1">
    <citation type="journal article" date="2019" name="Commun. Biol.">
        <title>The bagworm genome reveals a unique fibroin gene that provides high tensile strength.</title>
        <authorList>
            <person name="Kono N."/>
            <person name="Nakamura H."/>
            <person name="Ohtoshi R."/>
            <person name="Tomita M."/>
            <person name="Numata K."/>
            <person name="Arakawa K."/>
        </authorList>
    </citation>
    <scope>NUCLEOTIDE SEQUENCE [LARGE SCALE GENOMIC DNA]</scope>
</reference>
<accession>A0A4C1TT28</accession>
<comment type="caution">
    <text evidence="1">The sequence shown here is derived from an EMBL/GenBank/DDBJ whole genome shotgun (WGS) entry which is preliminary data.</text>
</comment>
<proteinExistence type="predicted"/>
<dbReference type="Proteomes" id="UP000299102">
    <property type="component" value="Unassembled WGS sequence"/>
</dbReference>
<sequence length="119" mass="13388">MVKYAAFEPEALGSKPDQRRYKLYHRLCGSGSAFPHIFTTSVTTVGSSPPPVQREHRSLSFCRRAVKFKLRQRYLPKKKASFKKAPDAICSGNSVNRFHKSPMRSLRAAHAASRPVISL</sequence>
<dbReference type="AlphaFoldDB" id="A0A4C1TT28"/>
<evidence type="ECO:0000313" key="2">
    <source>
        <dbReference type="Proteomes" id="UP000299102"/>
    </source>
</evidence>
<organism evidence="1 2">
    <name type="scientific">Eumeta variegata</name>
    <name type="common">Bagworm moth</name>
    <name type="synonym">Eumeta japonica</name>
    <dbReference type="NCBI Taxonomy" id="151549"/>
    <lineage>
        <taxon>Eukaryota</taxon>
        <taxon>Metazoa</taxon>
        <taxon>Ecdysozoa</taxon>
        <taxon>Arthropoda</taxon>
        <taxon>Hexapoda</taxon>
        <taxon>Insecta</taxon>
        <taxon>Pterygota</taxon>
        <taxon>Neoptera</taxon>
        <taxon>Endopterygota</taxon>
        <taxon>Lepidoptera</taxon>
        <taxon>Glossata</taxon>
        <taxon>Ditrysia</taxon>
        <taxon>Tineoidea</taxon>
        <taxon>Psychidae</taxon>
        <taxon>Oiketicinae</taxon>
        <taxon>Eumeta</taxon>
    </lineage>
</organism>
<dbReference type="EMBL" id="BGZK01000085">
    <property type="protein sequence ID" value="GBP17173.1"/>
    <property type="molecule type" value="Genomic_DNA"/>
</dbReference>